<evidence type="ECO:0008006" key="4">
    <source>
        <dbReference type="Google" id="ProtNLM"/>
    </source>
</evidence>
<keyword evidence="1" id="KW-0732">Signal</keyword>
<name>A0A401INB1_APHSA</name>
<dbReference type="InterPro" id="IPR026374">
    <property type="entry name" value="Cyano_PEP"/>
</dbReference>
<comment type="caution">
    <text evidence="2">The sequence shown here is derived from an EMBL/GenBank/DDBJ whole genome shotgun (WGS) entry which is preliminary data.</text>
</comment>
<sequence>MKYLKTFCKYSINLAKVGLSVGIFVGAAVSPAFADPEVPQPPEKPPLPTVFCFRFTDIKQSTGDPQNNRFEFEFESLNWSNQPASGIDLSFNKGTGFGEVIKKQTPSLVDASVDKNGRAIGEDYTPPLGNQVKTNDWSVATRNSNPNKPSQKTGVLWSGGTPISKIDLLAIQMTVPFVSQGGTTQHIINQVNALYPSFNPDFNPVADPETIDNGPNVLDGFVFTLDNFDVGKVVSFNWLLLKEDKTPIGSPGSGNPFGFGTINLTRINPGDPLPGPVLGGNTGFSQSSTLFYNDIFKIKDEHGNVVAEFAGEFGVSQIAPFKFVNDNRFQLKPDTYIMPEPLTILGASTALGFGTFFKRKLSNKGNNNR</sequence>
<accession>A0A401INB1</accession>
<dbReference type="AlphaFoldDB" id="A0A401INB1"/>
<gene>
    <name evidence="2" type="ORF">AsFPU1_4165</name>
</gene>
<protein>
    <recommendedName>
        <fullName evidence="4">PEP-CTERM sorting domain-containing protein</fullName>
    </recommendedName>
</protein>
<feature type="signal peptide" evidence="1">
    <location>
        <begin position="1"/>
        <end position="34"/>
    </location>
</feature>
<dbReference type="NCBIfam" id="TIGR04155">
    <property type="entry name" value="cyano_PEP"/>
    <property type="match status" value="1"/>
</dbReference>
<feature type="chain" id="PRO_5019213044" description="PEP-CTERM sorting domain-containing protein" evidence="1">
    <location>
        <begin position="35"/>
        <end position="369"/>
    </location>
</feature>
<organism evidence="2 3">
    <name type="scientific">Aphanothece sacrum FPU1</name>
    <dbReference type="NCBI Taxonomy" id="1920663"/>
    <lineage>
        <taxon>Bacteria</taxon>
        <taxon>Bacillati</taxon>
        <taxon>Cyanobacteriota</taxon>
        <taxon>Cyanophyceae</taxon>
        <taxon>Oscillatoriophycideae</taxon>
        <taxon>Chroococcales</taxon>
        <taxon>Aphanothecaceae</taxon>
        <taxon>Aphanothece</taxon>
    </lineage>
</organism>
<evidence type="ECO:0000256" key="1">
    <source>
        <dbReference type="SAM" id="SignalP"/>
    </source>
</evidence>
<reference evidence="3" key="1">
    <citation type="submission" date="2017-05" db="EMBL/GenBank/DDBJ databases">
        <title>Physiological properties and genetic analysis related to exopolysaccharide production of fresh-water unicellular cyanobacterium Aphanothece sacrum, Suizenji Nori, that has been cultured as a food source in Japan.</title>
        <authorList>
            <person name="Kanesaki Y."/>
            <person name="Yoshikawa S."/>
            <person name="Ohki K."/>
        </authorList>
    </citation>
    <scope>NUCLEOTIDE SEQUENCE [LARGE SCALE GENOMIC DNA]</scope>
    <source>
        <strain evidence="3">FPU1</strain>
    </source>
</reference>
<proteinExistence type="predicted"/>
<dbReference type="EMBL" id="BDQK01000017">
    <property type="protein sequence ID" value="GBF82731.1"/>
    <property type="molecule type" value="Genomic_DNA"/>
</dbReference>
<evidence type="ECO:0000313" key="3">
    <source>
        <dbReference type="Proteomes" id="UP000287247"/>
    </source>
</evidence>
<keyword evidence="3" id="KW-1185">Reference proteome</keyword>
<dbReference type="Proteomes" id="UP000287247">
    <property type="component" value="Unassembled WGS sequence"/>
</dbReference>
<evidence type="ECO:0000313" key="2">
    <source>
        <dbReference type="EMBL" id="GBF82731.1"/>
    </source>
</evidence>